<accession>A0A840W4S1</accession>
<name>A0A840W4S1_9ACTN</name>
<protein>
    <submittedName>
        <fullName evidence="1">Uncharacterized protein</fullName>
    </submittedName>
</protein>
<reference evidence="1 2" key="1">
    <citation type="submission" date="2020-08" db="EMBL/GenBank/DDBJ databases">
        <title>Sequencing the genomes of 1000 actinobacteria strains.</title>
        <authorList>
            <person name="Klenk H.-P."/>
        </authorList>
    </citation>
    <scope>NUCLEOTIDE SEQUENCE [LARGE SCALE GENOMIC DNA]</scope>
    <source>
        <strain evidence="1 2">DSM 44598</strain>
    </source>
</reference>
<organism evidence="1 2">
    <name type="scientific">Nocardiopsis metallicus</name>
    <dbReference type="NCBI Taxonomy" id="179819"/>
    <lineage>
        <taxon>Bacteria</taxon>
        <taxon>Bacillati</taxon>
        <taxon>Actinomycetota</taxon>
        <taxon>Actinomycetes</taxon>
        <taxon>Streptosporangiales</taxon>
        <taxon>Nocardiopsidaceae</taxon>
        <taxon>Nocardiopsis</taxon>
    </lineage>
</organism>
<dbReference type="EMBL" id="JACHDO010000001">
    <property type="protein sequence ID" value="MBB5491960.1"/>
    <property type="molecule type" value="Genomic_DNA"/>
</dbReference>
<keyword evidence="2" id="KW-1185">Reference proteome</keyword>
<comment type="caution">
    <text evidence="1">The sequence shown here is derived from an EMBL/GenBank/DDBJ whole genome shotgun (WGS) entry which is preliminary data.</text>
</comment>
<gene>
    <name evidence="1" type="ORF">HNR07_003097</name>
</gene>
<dbReference type="RefSeq" id="WP_184365550.1">
    <property type="nucleotide sequence ID" value="NZ_BAAAKM010000153.1"/>
</dbReference>
<evidence type="ECO:0000313" key="1">
    <source>
        <dbReference type="EMBL" id="MBB5491960.1"/>
    </source>
</evidence>
<evidence type="ECO:0000313" key="2">
    <source>
        <dbReference type="Proteomes" id="UP000579647"/>
    </source>
</evidence>
<sequence>MSAQAPASLLVRPSSGVVMHSLIEANPAVPISYEPDLPELFRRSLRVCRELERAVTVAELAARMGHSPAVVGVVVTELADADLVRVVRAPAWAERLRVWATLTRPVPVAVSVIKTLIVSTRQDHTHSALTRLSGDGPWCLQESPRIEVATTRLAPDLDMLALGISGLGGASPVWWDVCREAFGAVVVSQDSGWELAATRESLLVLREAGVPVVVLVQETDEGEVGTDVVRACLGLSQRVPVVIGDVHGRGACEALMDLCSALMSGGGR</sequence>
<dbReference type="Proteomes" id="UP000579647">
    <property type="component" value="Unassembled WGS sequence"/>
</dbReference>
<proteinExistence type="predicted"/>
<dbReference type="AlphaFoldDB" id="A0A840W4S1"/>